<evidence type="ECO:0000313" key="4">
    <source>
        <dbReference type="Proteomes" id="UP000039865"/>
    </source>
</evidence>
<feature type="region of interest" description="Disordered" evidence="2">
    <location>
        <begin position="707"/>
        <end position="730"/>
    </location>
</feature>
<dbReference type="Proteomes" id="UP000039865">
    <property type="component" value="Unassembled WGS sequence"/>
</dbReference>
<name>A0A078AXH2_STYLE</name>
<reference evidence="3 4" key="1">
    <citation type="submission" date="2014-06" db="EMBL/GenBank/DDBJ databases">
        <authorList>
            <person name="Swart Estienne"/>
        </authorList>
    </citation>
    <scope>NUCLEOTIDE SEQUENCE [LARGE SCALE GENOMIC DNA]</scope>
    <source>
        <strain evidence="3 4">130c</strain>
    </source>
</reference>
<accession>A0A078AXH2</accession>
<evidence type="ECO:0000313" key="3">
    <source>
        <dbReference type="EMBL" id="CDW86864.1"/>
    </source>
</evidence>
<keyword evidence="4" id="KW-1185">Reference proteome</keyword>
<sequence>MPQSSSLDTRKTSAYHSILENHLSNKSSESKNFVIIDEFRQQTLWYRRQMFQQKQQNSISRINQYNASSVSYDLQQVNSKHEAGQSIILNPREPQYQSQFSADVRSRIPPPLSGSENQQLQIQQDDLPKQLMDIRYMNSNNKIGSSYKQNYYNQATNNLDDFTGRKYFNYDEIDLREQKSKSFVLNRSIQKSKKELIREINNQAMEPWNDDMNDEYLHIFSRDAENQLQKKKDLKIITKNIEQLNKQIEKQNQNQNQKQEHEIISNNLSKVNTVVVSSSLQYEIDDTQLNTYDGTQQHNSVKKQAVSAPKLQSINQSLTQQQLKHKVIKPAIIQIQTSSPRKTRVFEEIKQNYYPTLEEVMKQGKESTGRSKIRRTLTTTTSPQKLYRNYNHQQTLNKSPSVEPQFEVQPYKEASLQFGQKHIRNIVEQLSLNASQSSLVNKLKSRSSSMNENIQEIMQNKLKTYKNKRKVLKKGKSLVSNEHLQSKHSITIQAKNRAILNDIQSKYQDISLTPQRGDQDLKNQLGNKSQRSLSTENLNKSKLNYSKIRRQQYQDIIKQSQKYLPEYDSQKSQQLLNIGNYYEKVQENKSLYQHSLQDIGPLRNLIKNKISHIIDLSKIPNHQTLDITQYLKSINVKSGNTIDPNSQQHSQDQEKKNKFKINNKVPVIQQSQGKIDIQTLEQIQKTDTLFAKSIYLSKQYRMKFGGGQNKLSQDGGAGNENEIESSKQSRKLRNASILQPSHSLSTSLPQLSNAYKNQSRLSTKYI</sequence>
<dbReference type="AlphaFoldDB" id="A0A078AXH2"/>
<evidence type="ECO:0000256" key="1">
    <source>
        <dbReference type="SAM" id="Coils"/>
    </source>
</evidence>
<organism evidence="3 4">
    <name type="scientific">Stylonychia lemnae</name>
    <name type="common">Ciliate</name>
    <dbReference type="NCBI Taxonomy" id="5949"/>
    <lineage>
        <taxon>Eukaryota</taxon>
        <taxon>Sar</taxon>
        <taxon>Alveolata</taxon>
        <taxon>Ciliophora</taxon>
        <taxon>Intramacronucleata</taxon>
        <taxon>Spirotrichea</taxon>
        <taxon>Stichotrichia</taxon>
        <taxon>Sporadotrichida</taxon>
        <taxon>Oxytrichidae</taxon>
        <taxon>Stylonychinae</taxon>
        <taxon>Stylonychia</taxon>
    </lineage>
</organism>
<gene>
    <name evidence="3" type="primary">Contig6559.g7017</name>
    <name evidence="3" type="ORF">STYLEM_15963</name>
</gene>
<feature type="region of interest" description="Disordered" evidence="2">
    <location>
        <begin position="514"/>
        <end position="535"/>
    </location>
</feature>
<dbReference type="InParanoid" id="A0A078AXH2"/>
<feature type="coiled-coil region" evidence="1">
    <location>
        <begin position="231"/>
        <end position="261"/>
    </location>
</feature>
<protein>
    <submittedName>
        <fullName evidence="3">Uncharacterized protein</fullName>
    </submittedName>
</protein>
<keyword evidence="1" id="KW-0175">Coiled coil</keyword>
<dbReference type="EMBL" id="CCKQ01015050">
    <property type="protein sequence ID" value="CDW86864.1"/>
    <property type="molecule type" value="Genomic_DNA"/>
</dbReference>
<proteinExistence type="predicted"/>
<evidence type="ECO:0000256" key="2">
    <source>
        <dbReference type="SAM" id="MobiDB-lite"/>
    </source>
</evidence>